<dbReference type="Gene3D" id="3.30.420.40">
    <property type="match status" value="3"/>
</dbReference>
<evidence type="ECO:0000256" key="2">
    <source>
        <dbReference type="ARBA" id="ARBA00006479"/>
    </source>
</evidence>
<dbReference type="Pfam" id="PF00480">
    <property type="entry name" value="ROK"/>
    <property type="match status" value="1"/>
</dbReference>
<evidence type="ECO:0000313" key="4">
    <source>
        <dbReference type="EMBL" id="PRR85783.1"/>
    </source>
</evidence>
<organism evidence="4 5">
    <name type="scientific">Clostridium luticellarii</name>
    <dbReference type="NCBI Taxonomy" id="1691940"/>
    <lineage>
        <taxon>Bacteria</taxon>
        <taxon>Bacillati</taxon>
        <taxon>Bacillota</taxon>
        <taxon>Clostridia</taxon>
        <taxon>Eubacteriales</taxon>
        <taxon>Clostridiaceae</taxon>
        <taxon>Clostridium</taxon>
    </lineage>
</organism>
<dbReference type="InterPro" id="IPR036388">
    <property type="entry name" value="WH-like_DNA-bd_sf"/>
</dbReference>
<comment type="caution">
    <text evidence="4">The sequence shown here is derived from an EMBL/GenBank/DDBJ whole genome shotgun (WGS) entry which is preliminary data.</text>
</comment>
<sequence>MIAKNAFLHNCALNKVYNNDKRYDVMIDNYRLFRDLTLEQKKIFNLIQKNGLMTKNEILFKTDMKLTTLNRIMNPLEKKSILVQKCIGESTGGRKPVLYDVNVCRFYIVGISICSTCVQVSIVNLRMEIFYKKSFYIDFCISCDEVIEKILLTIKSAYEELNLELLQLVGIGAAVETGLWNDEHIDKILEEKLGCSVVVTNCANAAGTAEYFYGSGKNFKNMAYFDCGAGLKQAAIIQGRIIRSSEDNEYAFEHMIENMDESVDFNKLYSSFIKDNDMSEKYLLEGGSKLGRCIKAYINLLNIECIILNGSLIDYNMFYETCIKYIPERVSIKRYGYFKKDAFSVGAAALFLEGCIDNEIEEHKKIIIDKAF</sequence>
<keyword evidence="3" id="KW-0859">Xylose metabolism</keyword>
<proteinExistence type="inferred from homology"/>
<dbReference type="PANTHER" id="PTHR18964">
    <property type="entry name" value="ROK (REPRESSOR, ORF, KINASE) FAMILY"/>
    <property type="match status" value="1"/>
</dbReference>
<reference evidence="4 5" key="1">
    <citation type="submission" date="2018-03" db="EMBL/GenBank/DDBJ databases">
        <title>Genome sequence of Clostridium luticellarii DSM 29923.</title>
        <authorList>
            <person name="Poehlein A."/>
            <person name="Daniel R."/>
        </authorList>
    </citation>
    <scope>NUCLEOTIDE SEQUENCE [LARGE SCALE GENOMIC DNA]</scope>
    <source>
        <strain evidence="4 5">DSM 29923</strain>
    </source>
</reference>
<dbReference type="AlphaFoldDB" id="A0A2T0BPI7"/>
<keyword evidence="3" id="KW-0119">Carbohydrate metabolism</keyword>
<dbReference type="InterPro" id="IPR036390">
    <property type="entry name" value="WH_DNA-bd_sf"/>
</dbReference>
<accession>A0A2T0BPI7</accession>
<dbReference type="SUPFAM" id="SSF53067">
    <property type="entry name" value="Actin-like ATPase domain"/>
    <property type="match status" value="1"/>
</dbReference>
<dbReference type="EMBL" id="PVXP01000012">
    <property type="protein sequence ID" value="PRR85783.1"/>
    <property type="molecule type" value="Genomic_DNA"/>
</dbReference>
<evidence type="ECO:0000256" key="3">
    <source>
        <dbReference type="ARBA" id="ARBA00022629"/>
    </source>
</evidence>
<name>A0A2T0BPI7_9CLOT</name>
<comment type="function">
    <text evidence="1">Transcriptional repressor of xylose-utilizing enzymes.</text>
</comment>
<evidence type="ECO:0000256" key="1">
    <source>
        <dbReference type="ARBA" id="ARBA00002486"/>
    </source>
</evidence>
<dbReference type="InterPro" id="IPR000600">
    <property type="entry name" value="ROK"/>
</dbReference>
<protein>
    <submittedName>
        <fullName evidence="4">ROK family protein</fullName>
    </submittedName>
</protein>
<dbReference type="SUPFAM" id="SSF46785">
    <property type="entry name" value="Winged helix' DNA-binding domain"/>
    <property type="match status" value="1"/>
</dbReference>
<keyword evidence="5" id="KW-1185">Reference proteome</keyword>
<dbReference type="PANTHER" id="PTHR18964:SF149">
    <property type="entry name" value="BIFUNCTIONAL UDP-N-ACETYLGLUCOSAMINE 2-EPIMERASE_N-ACETYLMANNOSAMINE KINASE"/>
    <property type="match status" value="1"/>
</dbReference>
<gene>
    <name evidence="4" type="ORF">CLLU_12720</name>
</gene>
<dbReference type="GO" id="GO:0042732">
    <property type="term" value="P:D-xylose metabolic process"/>
    <property type="evidence" value="ECO:0007669"/>
    <property type="project" value="UniProtKB-KW"/>
</dbReference>
<dbReference type="Proteomes" id="UP000237798">
    <property type="component" value="Unassembled WGS sequence"/>
</dbReference>
<dbReference type="RefSeq" id="WP_242977502.1">
    <property type="nucleotide sequence ID" value="NZ_PVXP01000012.1"/>
</dbReference>
<dbReference type="InterPro" id="IPR043129">
    <property type="entry name" value="ATPase_NBD"/>
</dbReference>
<evidence type="ECO:0000313" key="5">
    <source>
        <dbReference type="Proteomes" id="UP000237798"/>
    </source>
</evidence>
<comment type="similarity">
    <text evidence="2">Belongs to the ROK (NagC/XylR) family.</text>
</comment>
<dbReference type="Gene3D" id="1.10.10.10">
    <property type="entry name" value="Winged helix-like DNA-binding domain superfamily/Winged helix DNA-binding domain"/>
    <property type="match status" value="1"/>
</dbReference>
<dbReference type="CDD" id="cd23763">
    <property type="entry name" value="ASKHA_ATPase_ROK"/>
    <property type="match status" value="1"/>
</dbReference>